<evidence type="ECO:0000256" key="1">
    <source>
        <dbReference type="SAM" id="MobiDB-lite"/>
    </source>
</evidence>
<dbReference type="InterPro" id="IPR004590">
    <property type="entry name" value="ssDNA_annealing_RecT"/>
</dbReference>
<dbReference type="KEGG" id="lpq:AF91_04000"/>
<name>A0A806LBU3_LACPA</name>
<sequence>MQTVAKKTGGVQMSNQYDLAKMPVKKLIETDAIKNKFAALLDKRAPQFLSSIASAVSLNPSLARVDQLSVINSALVAATLDLPVNPSLGFVYIVPYKNQAQPQIGYKGYIQLAQRSGRYQRLTALPIYEDEFKSWNPLTEELEYTPNFHDREASEKPVGYAASFKLTNGFEKMVYWTYQQVDDHRKRFSKSGGGTEPKGVWKDNYEAMALKTVIKSLLTKWGPMTTDMQSAVSADEKPVEADPELKDVTPEDPNSIEDALNTPAEPVTKSEVKPDALKPDITHDPNAGKQTDIFDGQQG</sequence>
<dbReference type="AlphaFoldDB" id="A0A806LBU3"/>
<dbReference type="EMBL" id="CP007122">
    <property type="protein sequence ID" value="AHJ32383.1"/>
    <property type="molecule type" value="Genomic_DNA"/>
</dbReference>
<reference evidence="2 3" key="1">
    <citation type="journal article" date="2014" name="Genome Announc.">
        <title>Whole Genome Sequence of the Probiotic Strain Lactobacillus paracasei N1115, Isolated from Traditional Chinese Fermented Milk.</title>
        <authorList>
            <person name="Wang S."/>
            <person name="Zhu H."/>
            <person name="He F."/>
            <person name="Luo Y."/>
            <person name="Kang Z."/>
            <person name="Lu C."/>
            <person name="Feng L."/>
            <person name="Lu X."/>
            <person name="Xue Y."/>
            <person name="Wang H."/>
        </authorList>
    </citation>
    <scope>NUCLEOTIDE SEQUENCE [LARGE SCALE GENOMIC DNA]</scope>
    <source>
        <strain evidence="2 3">N1115</strain>
    </source>
</reference>
<feature type="compositionally biased region" description="Basic and acidic residues" evidence="1">
    <location>
        <begin position="268"/>
        <end position="283"/>
    </location>
</feature>
<evidence type="ECO:0000313" key="2">
    <source>
        <dbReference type="EMBL" id="AHJ32383.1"/>
    </source>
</evidence>
<dbReference type="Pfam" id="PF03837">
    <property type="entry name" value="RecT"/>
    <property type="match status" value="1"/>
</dbReference>
<dbReference type="NCBIfam" id="TIGR00616">
    <property type="entry name" value="rect"/>
    <property type="match status" value="1"/>
</dbReference>
<protein>
    <submittedName>
        <fullName evidence="2">Uncharacterized protein</fullName>
    </submittedName>
</protein>
<proteinExistence type="predicted"/>
<accession>A0A806LBU3</accession>
<dbReference type="Proteomes" id="UP000019441">
    <property type="component" value="Chromosome"/>
</dbReference>
<evidence type="ECO:0000313" key="3">
    <source>
        <dbReference type="Proteomes" id="UP000019441"/>
    </source>
</evidence>
<dbReference type="GO" id="GO:0003677">
    <property type="term" value="F:DNA binding"/>
    <property type="evidence" value="ECO:0007669"/>
    <property type="project" value="InterPro"/>
</dbReference>
<gene>
    <name evidence="2" type="ORF">AF91_04000</name>
</gene>
<feature type="region of interest" description="Disordered" evidence="1">
    <location>
        <begin position="229"/>
        <end position="299"/>
    </location>
</feature>
<organism evidence="2 3">
    <name type="scientific">Lacticaseibacillus paracasei N1115</name>
    <dbReference type="NCBI Taxonomy" id="1446494"/>
    <lineage>
        <taxon>Bacteria</taxon>
        <taxon>Bacillati</taxon>
        <taxon>Bacillota</taxon>
        <taxon>Bacilli</taxon>
        <taxon>Lactobacillales</taxon>
        <taxon>Lactobacillaceae</taxon>
        <taxon>Lacticaseibacillus</taxon>
    </lineage>
</organism>
<dbReference type="GO" id="GO:0006259">
    <property type="term" value="P:DNA metabolic process"/>
    <property type="evidence" value="ECO:0007669"/>
    <property type="project" value="InterPro"/>
</dbReference>
<feature type="compositionally biased region" description="Basic and acidic residues" evidence="1">
    <location>
        <begin position="234"/>
        <end position="249"/>
    </location>
</feature>
<dbReference type="InterPro" id="IPR018330">
    <property type="entry name" value="RecT_fam"/>
</dbReference>